<dbReference type="PRINTS" id="PR00300">
    <property type="entry name" value="CLPPROTEASEA"/>
</dbReference>
<dbReference type="PANTHER" id="PTHR11669">
    <property type="entry name" value="REPLICATION FACTOR C / DNA POLYMERASE III GAMMA-TAU SUBUNIT"/>
    <property type="match status" value="1"/>
</dbReference>
<dbReference type="Pfam" id="PF22608">
    <property type="entry name" value="DNAX_ATPase_lid"/>
    <property type="match status" value="1"/>
</dbReference>
<evidence type="ECO:0000256" key="10">
    <source>
        <dbReference type="ARBA" id="ARBA00022932"/>
    </source>
</evidence>
<dbReference type="SMART" id="SM00382">
    <property type="entry name" value="AAA"/>
    <property type="match status" value="1"/>
</dbReference>
<evidence type="ECO:0000256" key="6">
    <source>
        <dbReference type="ARBA" id="ARBA00022723"/>
    </source>
</evidence>
<dbReference type="KEGG" id="sgy:Sgly_0161"/>
<dbReference type="GO" id="GO:0006261">
    <property type="term" value="P:DNA-templated DNA replication"/>
    <property type="evidence" value="ECO:0007669"/>
    <property type="project" value="TreeGrafter"/>
</dbReference>
<feature type="domain" description="AAA+ ATPase" evidence="13">
    <location>
        <begin position="37"/>
        <end position="179"/>
    </location>
</feature>
<reference evidence="15" key="2">
    <citation type="submission" date="2011-02" db="EMBL/GenBank/DDBJ databases">
        <title>The complete genome of Syntrophobotulus glycolicus DSM 8271.</title>
        <authorList>
            <person name="Lucas S."/>
            <person name="Copeland A."/>
            <person name="Lapidus A."/>
            <person name="Bruce D."/>
            <person name="Goodwin L."/>
            <person name="Pitluck S."/>
            <person name="Kyrpides N."/>
            <person name="Mavromatis K."/>
            <person name="Pagani I."/>
            <person name="Ivanova N."/>
            <person name="Mikhailova N."/>
            <person name="Chertkov O."/>
            <person name="Held B."/>
            <person name="Detter J.C."/>
            <person name="Tapia R."/>
            <person name="Han C."/>
            <person name="Land M."/>
            <person name="Hauser L."/>
            <person name="Markowitz V."/>
            <person name="Cheng J.-F."/>
            <person name="Hugenholtz P."/>
            <person name="Woyke T."/>
            <person name="Wu D."/>
            <person name="Spring S."/>
            <person name="Schroeder M."/>
            <person name="Brambilla E."/>
            <person name="Klenk H.-P."/>
            <person name="Eisen J.A."/>
        </authorList>
    </citation>
    <scope>NUCLEOTIDE SEQUENCE [LARGE SCALE GENOMIC DNA]</scope>
    <source>
        <strain evidence="15">DSM 8271 / FlGlyR</strain>
    </source>
</reference>
<dbReference type="InterPro" id="IPR001270">
    <property type="entry name" value="ClpA/B"/>
</dbReference>
<dbReference type="InterPro" id="IPR003593">
    <property type="entry name" value="AAA+_ATPase"/>
</dbReference>
<dbReference type="AlphaFoldDB" id="F0SVQ6"/>
<dbReference type="Gene3D" id="1.20.272.10">
    <property type="match status" value="1"/>
</dbReference>
<evidence type="ECO:0000256" key="4">
    <source>
        <dbReference type="ARBA" id="ARBA00022695"/>
    </source>
</evidence>
<sequence length="531" mass="59490">MAYLALYREWRPRRFQDLVGQEHVKRILTNALISNKVAHAYLFSGPRGTGKTTAAKILAKALNCAFRRGEEPCNECDSCQGIDQGQAMDVLEIDAASNRGIDEIRNLRENVKLAATSGEYKVYIIDEVHMLTAEAFNALLKTLEEPPTGVVFIMATTEPHKVPLTILSRVQRFEFHRISPEMIVQRLQEVCDSLDRKIAEEALMVIASKAEGGLRDALSILDQCLLHEGDITLEFVFEILGVVGESFSADLLEAILGEDCGLVLTKLNDAVAKGRDPRQIIRELLEYLRQGLLFGAGGREPMLSPQMKNRLTQQVGQAGIEKILALINVLLKGEGELRAAPNARLSAEMVLVQAVFQMQSFLAEQPAGFLHDKKSQKQNEQKTGEQKLPRPKQMAQEQAGFNKIEQNPMNNESRLDIAAVWPQVLEGVRKKKKSTHAFLLEAHPERIEQDKLVLVFKEGYSFHRDKFEQPENRNIVEEILGQITGIRLSLHNMMENEVVSQSLPGEKKVIDIVGKAKEIFGSDLVVVKKEK</sequence>
<feature type="compositionally biased region" description="Basic and acidic residues" evidence="12">
    <location>
        <begin position="370"/>
        <end position="388"/>
    </location>
</feature>
<reference evidence="14 15" key="1">
    <citation type="journal article" date="2011" name="Stand. Genomic Sci.">
        <title>Complete genome sequence of Syntrophobotulus glycolicus type strain (FlGlyR).</title>
        <authorList>
            <person name="Han C."/>
            <person name="Mwirichia R."/>
            <person name="Chertkov O."/>
            <person name="Held B."/>
            <person name="Lapidus A."/>
            <person name="Nolan M."/>
            <person name="Lucas S."/>
            <person name="Hammon N."/>
            <person name="Deshpande S."/>
            <person name="Cheng J.F."/>
            <person name="Tapia R."/>
            <person name="Goodwin L."/>
            <person name="Pitluck S."/>
            <person name="Huntemann M."/>
            <person name="Liolios K."/>
            <person name="Ivanova N."/>
            <person name="Pagani I."/>
            <person name="Mavromatis K."/>
            <person name="Ovchinikova G."/>
            <person name="Pati A."/>
            <person name="Chen A."/>
            <person name="Palaniappan K."/>
            <person name="Land M."/>
            <person name="Hauser L."/>
            <person name="Brambilla E.M."/>
            <person name="Rohde M."/>
            <person name="Spring S."/>
            <person name="Sikorski J."/>
            <person name="Goker M."/>
            <person name="Woyke T."/>
            <person name="Bristow J."/>
            <person name="Eisen J.A."/>
            <person name="Markowitz V."/>
            <person name="Hugenholtz P."/>
            <person name="Kyrpides N.C."/>
            <person name="Klenk H.P."/>
            <person name="Detter J.C."/>
        </authorList>
    </citation>
    <scope>NUCLEOTIDE SEQUENCE [LARGE SCALE GENOMIC DNA]</scope>
    <source>
        <strain evidence="15">DSM 8271 / FlGlyR</strain>
    </source>
</reference>
<keyword evidence="7" id="KW-0547">Nucleotide-binding</keyword>
<dbReference type="CDD" id="cd00009">
    <property type="entry name" value="AAA"/>
    <property type="match status" value="1"/>
</dbReference>
<comment type="catalytic activity">
    <reaction evidence="11">
        <text>DNA(n) + a 2'-deoxyribonucleoside 5'-triphosphate = DNA(n+1) + diphosphate</text>
        <dbReference type="Rhea" id="RHEA:22508"/>
        <dbReference type="Rhea" id="RHEA-COMP:17339"/>
        <dbReference type="Rhea" id="RHEA-COMP:17340"/>
        <dbReference type="ChEBI" id="CHEBI:33019"/>
        <dbReference type="ChEBI" id="CHEBI:61560"/>
        <dbReference type="ChEBI" id="CHEBI:173112"/>
        <dbReference type="EC" id="2.7.7.7"/>
    </reaction>
</comment>
<keyword evidence="4 14" id="KW-0548">Nucleotidyltransferase</keyword>
<dbReference type="Gene3D" id="3.40.50.300">
    <property type="entry name" value="P-loop containing nucleotide triphosphate hydrolases"/>
    <property type="match status" value="1"/>
</dbReference>
<dbReference type="InterPro" id="IPR045085">
    <property type="entry name" value="HLD_clamp_pol_III_gamma_tau"/>
</dbReference>
<evidence type="ECO:0000256" key="3">
    <source>
        <dbReference type="ARBA" id="ARBA00022679"/>
    </source>
</evidence>
<dbReference type="GO" id="GO:0046872">
    <property type="term" value="F:metal ion binding"/>
    <property type="evidence" value="ECO:0007669"/>
    <property type="project" value="UniProtKB-KW"/>
</dbReference>
<dbReference type="InterPro" id="IPR012763">
    <property type="entry name" value="DNA_pol_III_sug/sutau_N"/>
</dbReference>
<comment type="similarity">
    <text evidence="1">Belongs to the DnaX/STICHEL family.</text>
</comment>
<evidence type="ECO:0000256" key="5">
    <source>
        <dbReference type="ARBA" id="ARBA00022705"/>
    </source>
</evidence>
<dbReference type="InterPro" id="IPR050238">
    <property type="entry name" value="DNA_Rep/Repair_Clamp_Loader"/>
</dbReference>
<dbReference type="GO" id="GO:0009360">
    <property type="term" value="C:DNA polymerase III complex"/>
    <property type="evidence" value="ECO:0007669"/>
    <property type="project" value="InterPro"/>
</dbReference>
<evidence type="ECO:0000259" key="13">
    <source>
        <dbReference type="SMART" id="SM00382"/>
    </source>
</evidence>
<dbReference type="RefSeq" id="WP_013623403.1">
    <property type="nucleotide sequence ID" value="NC_015172.1"/>
</dbReference>
<protein>
    <recommendedName>
        <fullName evidence="2">DNA-directed DNA polymerase</fullName>
        <ecNumber evidence="2">2.7.7.7</ecNumber>
    </recommendedName>
</protein>
<keyword evidence="8" id="KW-0862">Zinc</keyword>
<dbReference type="Proteomes" id="UP000007488">
    <property type="component" value="Chromosome"/>
</dbReference>
<keyword evidence="6" id="KW-0479">Metal-binding</keyword>
<evidence type="ECO:0000256" key="7">
    <source>
        <dbReference type="ARBA" id="ARBA00022741"/>
    </source>
</evidence>
<organism evidence="14 15">
    <name type="scientific">Syntrophobotulus glycolicus (strain DSM 8271 / FlGlyR)</name>
    <dbReference type="NCBI Taxonomy" id="645991"/>
    <lineage>
        <taxon>Bacteria</taxon>
        <taxon>Bacillati</taxon>
        <taxon>Bacillota</taxon>
        <taxon>Clostridia</taxon>
        <taxon>Eubacteriales</taxon>
        <taxon>Desulfitobacteriaceae</taxon>
        <taxon>Syntrophobotulus</taxon>
    </lineage>
</organism>
<evidence type="ECO:0000256" key="1">
    <source>
        <dbReference type="ARBA" id="ARBA00006360"/>
    </source>
</evidence>
<dbReference type="NCBIfam" id="TIGR02397">
    <property type="entry name" value="dnaX_nterm"/>
    <property type="match status" value="1"/>
</dbReference>
<dbReference type="eggNOG" id="COG2812">
    <property type="taxonomic scope" value="Bacteria"/>
</dbReference>
<evidence type="ECO:0000256" key="12">
    <source>
        <dbReference type="SAM" id="MobiDB-lite"/>
    </source>
</evidence>
<dbReference type="CDD" id="cd18137">
    <property type="entry name" value="HLD_clamp_pol_III_gamma_tau"/>
    <property type="match status" value="1"/>
</dbReference>
<evidence type="ECO:0000313" key="15">
    <source>
        <dbReference type="Proteomes" id="UP000007488"/>
    </source>
</evidence>
<keyword evidence="15" id="KW-1185">Reference proteome</keyword>
<accession>F0SVQ6</accession>
<keyword evidence="10" id="KW-0239">DNA-directed DNA polymerase</keyword>
<dbReference type="EMBL" id="CP002547">
    <property type="protein sequence ID" value="ADY54532.1"/>
    <property type="molecule type" value="Genomic_DNA"/>
</dbReference>
<dbReference type="InterPro" id="IPR027417">
    <property type="entry name" value="P-loop_NTPase"/>
</dbReference>
<dbReference type="OrthoDB" id="9810148at2"/>
<evidence type="ECO:0000256" key="8">
    <source>
        <dbReference type="ARBA" id="ARBA00022833"/>
    </source>
</evidence>
<dbReference type="FunFam" id="3.40.50.300:FF:000014">
    <property type="entry name" value="DNA polymerase III subunit gamma/tau"/>
    <property type="match status" value="1"/>
</dbReference>
<dbReference type="PANTHER" id="PTHR11669:SF0">
    <property type="entry name" value="PROTEIN STICHEL-LIKE 2"/>
    <property type="match status" value="1"/>
</dbReference>
<dbReference type="EC" id="2.7.7.7" evidence="2"/>
<dbReference type="InterPro" id="IPR022754">
    <property type="entry name" value="DNA_pol_III_gamma-3"/>
</dbReference>
<feature type="region of interest" description="Disordered" evidence="12">
    <location>
        <begin position="370"/>
        <end position="397"/>
    </location>
</feature>
<dbReference type="SUPFAM" id="SSF48019">
    <property type="entry name" value="post-AAA+ oligomerization domain-like"/>
    <property type="match status" value="1"/>
</dbReference>
<name>F0SVQ6_SYNGF</name>
<dbReference type="Pfam" id="PF20964">
    <property type="entry name" value="DnaX_C"/>
    <property type="match status" value="1"/>
</dbReference>
<evidence type="ECO:0000313" key="14">
    <source>
        <dbReference type="EMBL" id="ADY54532.1"/>
    </source>
</evidence>
<dbReference type="GO" id="GO:0003887">
    <property type="term" value="F:DNA-directed DNA polymerase activity"/>
    <property type="evidence" value="ECO:0007669"/>
    <property type="project" value="UniProtKB-KW"/>
</dbReference>
<keyword evidence="3 14" id="KW-0808">Transferase</keyword>
<keyword evidence="9" id="KW-0067">ATP-binding</keyword>
<evidence type="ECO:0000256" key="11">
    <source>
        <dbReference type="ARBA" id="ARBA00049244"/>
    </source>
</evidence>
<dbReference type="Pfam" id="PF13177">
    <property type="entry name" value="DNA_pol3_delta2"/>
    <property type="match status" value="1"/>
</dbReference>
<dbReference type="STRING" id="645991.Sgly_0161"/>
<dbReference type="Gene3D" id="1.10.8.60">
    <property type="match status" value="1"/>
</dbReference>
<proteinExistence type="inferred from homology"/>
<dbReference type="InterPro" id="IPR048448">
    <property type="entry name" value="DnaX-like_C"/>
</dbReference>
<dbReference type="GO" id="GO:0003677">
    <property type="term" value="F:DNA binding"/>
    <property type="evidence" value="ECO:0007669"/>
    <property type="project" value="InterPro"/>
</dbReference>
<evidence type="ECO:0000256" key="2">
    <source>
        <dbReference type="ARBA" id="ARBA00012417"/>
    </source>
</evidence>
<dbReference type="GO" id="GO:0005524">
    <property type="term" value="F:ATP binding"/>
    <property type="evidence" value="ECO:0007669"/>
    <property type="project" value="UniProtKB-KW"/>
</dbReference>
<dbReference type="NCBIfam" id="NF004046">
    <property type="entry name" value="PRK05563.1"/>
    <property type="match status" value="1"/>
</dbReference>
<evidence type="ECO:0000256" key="9">
    <source>
        <dbReference type="ARBA" id="ARBA00022840"/>
    </source>
</evidence>
<dbReference type="InterPro" id="IPR008921">
    <property type="entry name" value="DNA_pol3_clamp-load_cplx_C"/>
</dbReference>
<dbReference type="HOGENOM" id="CLU_006229_0_8_9"/>
<gene>
    <name evidence="14" type="ordered locus">Sgly_0161</name>
</gene>
<dbReference type="SUPFAM" id="SSF52540">
    <property type="entry name" value="P-loop containing nucleoside triphosphate hydrolases"/>
    <property type="match status" value="1"/>
</dbReference>
<dbReference type="Pfam" id="PF12169">
    <property type="entry name" value="DNA_pol3_gamma3"/>
    <property type="match status" value="1"/>
</dbReference>
<keyword evidence="5" id="KW-0235">DNA replication</keyword>